<sequence length="644" mass="70152">MKLARNLLVVAALGLAACKVATQDSNSAQPQAAAAIAPILTTPDAKDDASYARPLEARVHHVKLDLAVDFNAKRVGGTATLDIDRKPDAKEIILDDKGLEIASIADGAGQPLDYKVGAADEKLGAPLAITLRPDTKRLVIKYKSAPDAGALQWLTPEQTAGKKRPYLFSQGQAIENRSWIPTQDSPGIRQTWEATIRVPAGLTAVMSAPKSAEPITQGGESIFSYKMPHSVAPYMIAIAVGDLAFRELGPRTGVWTEPVMLDRAAAELADTEKMVEAAEKLYGPYRWGRYDVIVLPPAFPYGGMENPTLTFLTPTFIAGDKSLVGLVAHELAHSWSGNLVTNATWADSWLNEGFTSYFENRIMEALYGTKRASQEAALSFDDLNDALTEEGATAPITRLNLPKEQAVADGGSTGIVYDKGAVFLRTIERTVGREKWDAYLRSYFDRHAFQPMTSALFLADLRKNLIKGDQALEARLQLDRWVYQPGLPDNVARPDPAAFAAIDQAVAQFAGGGPVPTAFDQWTTAEKLRFLNKLPRKMDKSRLDALNGTLRLNQAANQEVLFAWLSLAVANRYDPALPPLEQFLSAQGRGKFVRPLIQALAKDTQWGRPIAARIYAKTRPLYHSIVTRDLDELGLLGAAPQPAG</sequence>
<dbReference type="PANTHER" id="PTHR45726:SF3">
    <property type="entry name" value="LEUKOTRIENE A-4 HYDROLASE"/>
    <property type="match status" value="1"/>
</dbReference>
<dbReference type="GO" id="GO:0005737">
    <property type="term" value="C:cytoplasm"/>
    <property type="evidence" value="ECO:0007669"/>
    <property type="project" value="UniProtKB-SubCell"/>
</dbReference>
<organism evidence="17 18">
    <name type="scientific">Sphingomonas lutea</name>
    <dbReference type="NCBI Taxonomy" id="1045317"/>
    <lineage>
        <taxon>Bacteria</taxon>
        <taxon>Pseudomonadati</taxon>
        <taxon>Pseudomonadota</taxon>
        <taxon>Alphaproteobacteria</taxon>
        <taxon>Sphingomonadales</taxon>
        <taxon>Sphingomonadaceae</taxon>
        <taxon>Sphingomonas</taxon>
    </lineage>
</organism>
<dbReference type="SUPFAM" id="SSF55486">
    <property type="entry name" value="Metalloproteases ('zincins'), catalytic domain"/>
    <property type="match status" value="1"/>
</dbReference>
<name>A0A7G9SIY8_9SPHN</name>
<evidence type="ECO:0000256" key="8">
    <source>
        <dbReference type="ARBA" id="ARBA00022723"/>
    </source>
</evidence>
<dbReference type="AlphaFoldDB" id="A0A7G9SIY8"/>
<keyword evidence="18" id="KW-1185">Reference proteome</keyword>
<keyword evidence="8 14" id="KW-0479">Metal-binding</keyword>
<dbReference type="InterPro" id="IPR015211">
    <property type="entry name" value="Peptidase_M1_C"/>
</dbReference>
<dbReference type="KEGG" id="slut:H9L13_02465"/>
<protein>
    <recommendedName>
        <fullName evidence="5">Aminopeptidase N</fullName>
        <ecNumber evidence="4">3.4.11.2</ecNumber>
    </recommendedName>
</protein>
<dbReference type="Gene3D" id="1.10.390.10">
    <property type="entry name" value="Neutral Protease Domain 2"/>
    <property type="match status" value="1"/>
</dbReference>
<evidence type="ECO:0000256" key="13">
    <source>
        <dbReference type="PIRSR" id="PIRSR634015-2"/>
    </source>
</evidence>
<accession>A0A7G9SIY8</accession>
<dbReference type="InterPro" id="IPR034015">
    <property type="entry name" value="M1_LTA4H"/>
</dbReference>
<evidence type="ECO:0000256" key="7">
    <source>
        <dbReference type="ARBA" id="ARBA00022670"/>
    </source>
</evidence>
<evidence type="ECO:0000313" key="17">
    <source>
        <dbReference type="EMBL" id="QNN67813.1"/>
    </source>
</evidence>
<evidence type="ECO:0000313" key="18">
    <source>
        <dbReference type="Proteomes" id="UP000515971"/>
    </source>
</evidence>
<dbReference type="Gene3D" id="3.30.2010.30">
    <property type="match status" value="1"/>
</dbReference>
<proteinExistence type="inferred from homology"/>
<dbReference type="InterPro" id="IPR014782">
    <property type="entry name" value="Peptidase_M1_dom"/>
</dbReference>
<dbReference type="Gene3D" id="2.60.40.1730">
    <property type="entry name" value="tricorn interacting facor f3 domain"/>
    <property type="match status" value="1"/>
</dbReference>
<comment type="similarity">
    <text evidence="3">Belongs to the peptidase M1 family.</text>
</comment>
<evidence type="ECO:0000256" key="15">
    <source>
        <dbReference type="SAM" id="SignalP"/>
    </source>
</evidence>
<dbReference type="GO" id="GO:0008237">
    <property type="term" value="F:metallopeptidase activity"/>
    <property type="evidence" value="ECO:0007669"/>
    <property type="project" value="UniProtKB-KW"/>
</dbReference>
<evidence type="ECO:0000256" key="4">
    <source>
        <dbReference type="ARBA" id="ARBA00012564"/>
    </source>
</evidence>
<dbReference type="InterPro" id="IPR045357">
    <property type="entry name" value="Aminopeptidase_N-like_N"/>
</dbReference>
<dbReference type="CDD" id="cd09599">
    <property type="entry name" value="M1_LTA4H"/>
    <property type="match status" value="1"/>
</dbReference>
<evidence type="ECO:0000256" key="6">
    <source>
        <dbReference type="ARBA" id="ARBA00022490"/>
    </source>
</evidence>
<feature type="binding site" evidence="13">
    <location>
        <begin position="589"/>
        <end position="591"/>
    </location>
    <ligand>
        <name>a peptide</name>
        <dbReference type="ChEBI" id="CHEBI:60466"/>
    </ligand>
</feature>
<dbReference type="InterPro" id="IPR038502">
    <property type="entry name" value="M1_LTA-4_hydro/amino_C_sf"/>
</dbReference>
<keyword evidence="11" id="KW-0482">Metalloprotease</keyword>
<evidence type="ECO:0000256" key="10">
    <source>
        <dbReference type="ARBA" id="ARBA00022833"/>
    </source>
</evidence>
<dbReference type="Pfam" id="PF01433">
    <property type="entry name" value="Peptidase_M1"/>
    <property type="match status" value="1"/>
</dbReference>
<feature type="binding site" evidence="13">
    <location>
        <begin position="300"/>
        <end position="305"/>
    </location>
    <ligand>
        <name>a peptide</name>
        <dbReference type="ChEBI" id="CHEBI:60466"/>
    </ligand>
</feature>
<dbReference type="InterPro" id="IPR016024">
    <property type="entry name" value="ARM-type_fold"/>
</dbReference>
<dbReference type="SMART" id="SM01263">
    <property type="entry name" value="Leuk-A4-hydro_C"/>
    <property type="match status" value="1"/>
</dbReference>
<dbReference type="SUPFAM" id="SSF48371">
    <property type="entry name" value="ARM repeat"/>
    <property type="match status" value="1"/>
</dbReference>
<dbReference type="SUPFAM" id="SSF63737">
    <property type="entry name" value="Leukotriene A4 hydrolase N-terminal domain"/>
    <property type="match status" value="1"/>
</dbReference>
<dbReference type="PANTHER" id="PTHR45726">
    <property type="entry name" value="LEUKOTRIENE A-4 HYDROLASE"/>
    <property type="match status" value="1"/>
</dbReference>
<dbReference type="FunFam" id="3.30.2010.30:FF:000001">
    <property type="entry name" value="Leukotriene A(4) hydrolase"/>
    <property type="match status" value="1"/>
</dbReference>
<dbReference type="GO" id="GO:0008270">
    <property type="term" value="F:zinc ion binding"/>
    <property type="evidence" value="ECO:0007669"/>
    <property type="project" value="InterPro"/>
</dbReference>
<dbReference type="InterPro" id="IPR049980">
    <property type="entry name" value="LTA4H_cat"/>
</dbReference>
<dbReference type="InterPro" id="IPR001930">
    <property type="entry name" value="Peptidase_M1"/>
</dbReference>
<evidence type="ECO:0000256" key="11">
    <source>
        <dbReference type="ARBA" id="ARBA00023049"/>
    </source>
</evidence>
<feature type="domain" description="Peptidase M1 leukotriene A4 hydrolase/aminopeptidase C-terminal" evidence="16">
    <location>
        <begin position="496"/>
        <end position="630"/>
    </location>
</feature>
<dbReference type="PROSITE" id="PS51257">
    <property type="entry name" value="PROKAR_LIPOPROTEIN"/>
    <property type="match status" value="1"/>
</dbReference>
<keyword evidence="10 14" id="KW-0862">Zinc</keyword>
<evidence type="ECO:0000259" key="16">
    <source>
        <dbReference type="SMART" id="SM01263"/>
    </source>
</evidence>
<dbReference type="Pfam" id="PF09127">
    <property type="entry name" value="Leuk-A4-hydro_C"/>
    <property type="match status" value="1"/>
</dbReference>
<keyword evidence="9" id="KW-0378">Hydrolase</keyword>
<evidence type="ECO:0000256" key="3">
    <source>
        <dbReference type="ARBA" id="ARBA00010136"/>
    </source>
</evidence>
<dbReference type="Gene3D" id="1.25.40.320">
    <property type="entry name" value="Peptidase M1, leukotriene A4 hydrolase/aminopeptidase C-terminal domain"/>
    <property type="match status" value="1"/>
</dbReference>
<feature type="binding site" evidence="13">
    <location>
        <begin position="170"/>
        <end position="172"/>
    </location>
    <ligand>
        <name>a peptide</name>
        <dbReference type="ChEBI" id="CHEBI:60466"/>
    </ligand>
</feature>
<evidence type="ECO:0000256" key="1">
    <source>
        <dbReference type="ARBA" id="ARBA00000098"/>
    </source>
</evidence>
<feature type="chain" id="PRO_5028895584" description="Aminopeptidase N" evidence="15">
    <location>
        <begin position="22"/>
        <end position="644"/>
    </location>
</feature>
<dbReference type="Proteomes" id="UP000515971">
    <property type="component" value="Chromosome"/>
</dbReference>
<feature type="active site" description="Proton acceptor" evidence="12">
    <location>
        <position position="330"/>
    </location>
</feature>
<feature type="signal peptide" evidence="15">
    <location>
        <begin position="1"/>
        <end position="21"/>
    </location>
</feature>
<keyword evidence="6" id="KW-0963">Cytoplasm</keyword>
<keyword evidence="7" id="KW-0645">Protease</keyword>
<evidence type="ECO:0000256" key="9">
    <source>
        <dbReference type="ARBA" id="ARBA00022801"/>
    </source>
</evidence>
<evidence type="ECO:0000256" key="12">
    <source>
        <dbReference type="PIRSR" id="PIRSR634015-1"/>
    </source>
</evidence>
<dbReference type="RefSeq" id="WP_187538727.1">
    <property type="nucleotide sequence ID" value="NZ_BAABJT010000001.1"/>
</dbReference>
<feature type="binding site" evidence="14">
    <location>
        <position position="333"/>
    </location>
    <ligand>
        <name>Zn(2+)</name>
        <dbReference type="ChEBI" id="CHEBI:29105"/>
        <note>catalytic</note>
    </ligand>
</feature>
<gene>
    <name evidence="17" type="ORF">H9L13_02465</name>
</gene>
<evidence type="ECO:0000256" key="14">
    <source>
        <dbReference type="PIRSR" id="PIRSR634015-3"/>
    </source>
</evidence>
<evidence type="ECO:0000256" key="2">
    <source>
        <dbReference type="ARBA" id="ARBA00004496"/>
    </source>
</evidence>
<reference evidence="17 18" key="1">
    <citation type="submission" date="2020-08" db="EMBL/GenBank/DDBJ databases">
        <title>Genome sequence of Sphingomonas lutea KCTC 23642T.</title>
        <authorList>
            <person name="Hyun D.-W."/>
            <person name="Bae J.-W."/>
        </authorList>
    </citation>
    <scope>NUCLEOTIDE SEQUENCE [LARGE SCALE GENOMIC DNA]</scope>
    <source>
        <strain evidence="17 18">KCTC 23642</strain>
    </source>
</reference>
<dbReference type="PRINTS" id="PR00756">
    <property type="entry name" value="ALADIPTASE"/>
</dbReference>
<dbReference type="EC" id="3.4.11.2" evidence="4"/>
<feature type="binding site" evidence="14">
    <location>
        <position position="329"/>
    </location>
    <ligand>
        <name>Zn(2+)</name>
        <dbReference type="ChEBI" id="CHEBI:29105"/>
        <note>catalytic</note>
    </ligand>
</feature>
<keyword evidence="15" id="KW-0732">Signal</keyword>
<comment type="cofactor">
    <cofactor evidence="14">
        <name>Zn(2+)</name>
        <dbReference type="ChEBI" id="CHEBI:29105"/>
    </cofactor>
    <text evidence="14">Binds 1 zinc ion per subunit.</text>
</comment>
<evidence type="ECO:0000256" key="5">
    <source>
        <dbReference type="ARBA" id="ARBA00015611"/>
    </source>
</evidence>
<feature type="binding site" evidence="14">
    <location>
        <position position="352"/>
    </location>
    <ligand>
        <name>Zn(2+)</name>
        <dbReference type="ChEBI" id="CHEBI:29105"/>
        <note>catalytic</note>
    </ligand>
</feature>
<dbReference type="GO" id="GO:0006508">
    <property type="term" value="P:proteolysis"/>
    <property type="evidence" value="ECO:0007669"/>
    <property type="project" value="UniProtKB-KW"/>
</dbReference>
<dbReference type="InterPro" id="IPR027268">
    <property type="entry name" value="Peptidase_M4/M1_CTD_sf"/>
</dbReference>
<dbReference type="GO" id="GO:0016285">
    <property type="term" value="F:alanyl aminopeptidase activity"/>
    <property type="evidence" value="ECO:0007669"/>
    <property type="project" value="UniProtKB-EC"/>
</dbReference>
<dbReference type="Pfam" id="PF17900">
    <property type="entry name" value="Peptidase_M1_N"/>
    <property type="match status" value="1"/>
</dbReference>
<dbReference type="EMBL" id="CP060718">
    <property type="protein sequence ID" value="QNN67813.1"/>
    <property type="molecule type" value="Genomic_DNA"/>
</dbReference>
<comment type="catalytic activity">
    <reaction evidence="1">
        <text>Release of an N-terminal amino acid, Xaa-|-Yaa- from a peptide, amide or arylamide. Xaa is preferably Ala, but may be most amino acids including Pro (slow action). When a terminal hydrophobic residue is followed by a prolyl residue, the two may be released as an intact Xaa-Pro dipeptide.</text>
        <dbReference type="EC" id="3.4.11.2"/>
    </reaction>
</comment>
<feature type="active site" description="Proton donor" evidence="12">
    <location>
        <position position="417"/>
    </location>
</feature>
<dbReference type="InterPro" id="IPR042097">
    <property type="entry name" value="Aminopeptidase_N-like_N_sf"/>
</dbReference>
<comment type="subcellular location">
    <subcellularLocation>
        <location evidence="2">Cytoplasm</location>
    </subcellularLocation>
</comment>